<feature type="chain" id="PRO_5046200886" evidence="1">
    <location>
        <begin position="30"/>
        <end position="364"/>
    </location>
</feature>
<keyword evidence="2" id="KW-0378">Hydrolase</keyword>
<name>A0ABV4V138_9BACL</name>
<dbReference type="Proteomes" id="UP001575622">
    <property type="component" value="Unassembled WGS sequence"/>
</dbReference>
<dbReference type="CDD" id="cd00085">
    <property type="entry name" value="HNHc"/>
    <property type="match status" value="1"/>
</dbReference>
<keyword evidence="2" id="KW-0540">Nuclease</keyword>
<organism evidence="2 3">
    <name type="scientific">Paenibacillus oleatilyticus</name>
    <dbReference type="NCBI Taxonomy" id="2594886"/>
    <lineage>
        <taxon>Bacteria</taxon>
        <taxon>Bacillati</taxon>
        <taxon>Bacillota</taxon>
        <taxon>Bacilli</taxon>
        <taxon>Bacillales</taxon>
        <taxon>Paenibacillaceae</taxon>
        <taxon>Paenibacillus</taxon>
    </lineage>
</organism>
<dbReference type="InterPro" id="IPR003615">
    <property type="entry name" value="HNH_nuc"/>
</dbReference>
<evidence type="ECO:0000313" key="2">
    <source>
        <dbReference type="EMBL" id="MFB0843106.1"/>
    </source>
</evidence>
<keyword evidence="2" id="KW-0255">Endonuclease</keyword>
<reference evidence="2 3" key="1">
    <citation type="submission" date="2024-09" db="EMBL/GenBank/DDBJ databases">
        <authorList>
            <person name="Makale K.P.P."/>
            <person name="Makhzoum A."/>
            <person name="Rantong G."/>
            <person name="Rahube T.O."/>
        </authorList>
    </citation>
    <scope>NUCLEOTIDE SEQUENCE [LARGE SCALE GENOMIC DNA]</scope>
    <source>
        <strain evidence="2 3">KM_D13</strain>
    </source>
</reference>
<proteinExistence type="predicted"/>
<keyword evidence="3" id="KW-1185">Reference proteome</keyword>
<protein>
    <submittedName>
        <fullName evidence="2">HNH endonuclease signature motif containing protein</fullName>
    </submittedName>
</protein>
<sequence>MGIKKIGKYLLPAILSLSFVLSSVLPAAAADSTSAKNNAILLDNAEKKEIRISHKFSVVYDKDKAVKVVEGDNVGKSHASNKDADQLANELSASFLKPNDILNYNESGKEHSVYNLKNVGQSNTEFSTIDPSAGVSGGRLGSGVSIAYYSADFVITGNTSPYLEIALTGVEGSLPATVGGQLSLSRGVNKYGSYTVTDVLNYTWQYPFVGRSERKYVSANATSYFWYQSSNFAIWRNPDGSTAGYATDGNQTTEILLNKIGVLYPFWYGVDVNGYLNAFPPDTTTYSRVSSDVVEALRKTFNNTVKQQYKDYYDKRYGYVNWQAGIEIHHIRPLNFGGDNSFDNLIPLYADKHYQFSNWWTYYQ</sequence>
<dbReference type="RefSeq" id="WP_373951521.1">
    <property type="nucleotide sequence ID" value="NZ_JBHDLN010000005.1"/>
</dbReference>
<dbReference type="GO" id="GO:0004519">
    <property type="term" value="F:endonuclease activity"/>
    <property type="evidence" value="ECO:0007669"/>
    <property type="project" value="UniProtKB-KW"/>
</dbReference>
<accession>A0ABV4V138</accession>
<comment type="caution">
    <text evidence="2">The sequence shown here is derived from an EMBL/GenBank/DDBJ whole genome shotgun (WGS) entry which is preliminary data.</text>
</comment>
<keyword evidence="1" id="KW-0732">Signal</keyword>
<gene>
    <name evidence="2" type="ORF">ACEU3E_13065</name>
</gene>
<evidence type="ECO:0000313" key="3">
    <source>
        <dbReference type="Proteomes" id="UP001575622"/>
    </source>
</evidence>
<feature type="signal peptide" evidence="1">
    <location>
        <begin position="1"/>
        <end position="29"/>
    </location>
</feature>
<dbReference type="EMBL" id="JBHDLN010000005">
    <property type="protein sequence ID" value="MFB0843106.1"/>
    <property type="molecule type" value="Genomic_DNA"/>
</dbReference>
<evidence type="ECO:0000256" key="1">
    <source>
        <dbReference type="SAM" id="SignalP"/>
    </source>
</evidence>